<reference evidence="1 2" key="1">
    <citation type="submission" date="2017-09" db="EMBL/GenBank/DDBJ databases">
        <title>Biocontrol bacteria screening and application from spent mushroom substrate.</title>
        <authorList>
            <person name="Sun X."/>
        </authorList>
    </citation>
    <scope>NUCLEOTIDE SEQUENCE [LARGE SCALE GENOMIC DNA]</scope>
    <source>
        <strain evidence="1 2">100374</strain>
    </source>
</reference>
<evidence type="ECO:0000313" key="1">
    <source>
        <dbReference type="EMBL" id="PIE96661.1"/>
    </source>
</evidence>
<keyword evidence="2" id="KW-1185">Reference proteome</keyword>
<dbReference type="RefSeq" id="WP_088328076.1">
    <property type="nucleotide sequence ID" value="NZ_NWUW01000002.1"/>
</dbReference>
<sequence length="67" mass="8308">MDMNKYFFCYSTNLHDFLRFEKELRFICTAIHDKTNKRFWLFERTEELVTALVEYRINGEENKYIKG</sequence>
<organism evidence="1 2">
    <name type="scientific">Bacillus fungorum</name>
    <dbReference type="NCBI Taxonomy" id="2039284"/>
    <lineage>
        <taxon>Bacteria</taxon>
        <taxon>Bacillati</taxon>
        <taxon>Bacillota</taxon>
        <taxon>Bacilli</taxon>
        <taxon>Bacillales</taxon>
        <taxon>Bacillaceae</taxon>
        <taxon>Bacillus</taxon>
    </lineage>
</organism>
<protein>
    <submittedName>
        <fullName evidence="1">Uncharacterized protein</fullName>
    </submittedName>
</protein>
<name>A0A2G6QIP8_9BACI</name>
<dbReference type="Proteomes" id="UP000228484">
    <property type="component" value="Unassembled WGS sequence"/>
</dbReference>
<comment type="caution">
    <text evidence="1">The sequence shown here is derived from an EMBL/GenBank/DDBJ whole genome shotgun (WGS) entry which is preliminary data.</text>
</comment>
<accession>A0A2G6QIP8</accession>
<evidence type="ECO:0000313" key="2">
    <source>
        <dbReference type="Proteomes" id="UP000228484"/>
    </source>
</evidence>
<dbReference type="EMBL" id="NWUW01000002">
    <property type="protein sequence ID" value="PIE96661.1"/>
    <property type="molecule type" value="Genomic_DNA"/>
</dbReference>
<gene>
    <name evidence="1" type="ORF">CO726_04250</name>
</gene>
<proteinExistence type="predicted"/>
<dbReference type="AlphaFoldDB" id="A0A2G6QIP8"/>